<accession>A0A0F9FRX8</accession>
<dbReference type="PANTHER" id="PTHR33221">
    <property type="entry name" value="WINGED HELIX-TURN-HELIX TRANSCRIPTIONAL REGULATOR, RRF2 FAMILY"/>
    <property type="match status" value="1"/>
</dbReference>
<evidence type="ECO:0008006" key="2">
    <source>
        <dbReference type="Google" id="ProtNLM"/>
    </source>
</evidence>
<organism evidence="1">
    <name type="scientific">marine sediment metagenome</name>
    <dbReference type="NCBI Taxonomy" id="412755"/>
    <lineage>
        <taxon>unclassified sequences</taxon>
        <taxon>metagenomes</taxon>
        <taxon>ecological metagenomes</taxon>
    </lineage>
</organism>
<dbReference type="GO" id="GO:0005829">
    <property type="term" value="C:cytosol"/>
    <property type="evidence" value="ECO:0007669"/>
    <property type="project" value="TreeGrafter"/>
</dbReference>
<dbReference type="PANTHER" id="PTHR33221:SF15">
    <property type="entry name" value="HTH-TYPE TRANSCRIPTIONAL REGULATOR YWGB-RELATED"/>
    <property type="match status" value="1"/>
</dbReference>
<dbReference type="GO" id="GO:0003700">
    <property type="term" value="F:DNA-binding transcription factor activity"/>
    <property type="evidence" value="ECO:0007669"/>
    <property type="project" value="TreeGrafter"/>
</dbReference>
<protein>
    <recommendedName>
        <fullName evidence="2">Rrf2 family transcriptional regulator</fullName>
    </recommendedName>
</protein>
<dbReference type="NCBIfam" id="TIGR00738">
    <property type="entry name" value="rrf2_super"/>
    <property type="match status" value="1"/>
</dbReference>
<dbReference type="AlphaFoldDB" id="A0A0F9FRX8"/>
<dbReference type="Pfam" id="PF02082">
    <property type="entry name" value="Rrf2"/>
    <property type="match status" value="1"/>
</dbReference>
<dbReference type="EMBL" id="LAZR01022654">
    <property type="protein sequence ID" value="KKL81126.1"/>
    <property type="molecule type" value="Genomic_DNA"/>
</dbReference>
<dbReference type="Gene3D" id="1.10.10.10">
    <property type="entry name" value="Winged helix-like DNA-binding domain superfamily/Winged helix DNA-binding domain"/>
    <property type="match status" value="1"/>
</dbReference>
<dbReference type="PROSITE" id="PS51197">
    <property type="entry name" value="HTH_RRF2_2"/>
    <property type="match status" value="1"/>
</dbReference>
<comment type="caution">
    <text evidence="1">The sequence shown here is derived from an EMBL/GenBank/DDBJ whole genome shotgun (WGS) entry which is preliminary data.</text>
</comment>
<name>A0A0F9FRX8_9ZZZZ</name>
<dbReference type="InterPro" id="IPR036390">
    <property type="entry name" value="WH_DNA-bd_sf"/>
</dbReference>
<dbReference type="InterPro" id="IPR000944">
    <property type="entry name" value="Tscrpt_reg_Rrf2"/>
</dbReference>
<gene>
    <name evidence="1" type="ORF">LCGC14_1997880</name>
</gene>
<dbReference type="SUPFAM" id="SSF46785">
    <property type="entry name" value="Winged helix' DNA-binding domain"/>
    <property type="match status" value="1"/>
</dbReference>
<proteinExistence type="predicted"/>
<dbReference type="InterPro" id="IPR036388">
    <property type="entry name" value="WH-like_DNA-bd_sf"/>
</dbReference>
<evidence type="ECO:0000313" key="1">
    <source>
        <dbReference type="EMBL" id="KKL81126.1"/>
    </source>
</evidence>
<reference evidence="1" key="1">
    <citation type="journal article" date="2015" name="Nature">
        <title>Complex archaea that bridge the gap between prokaryotes and eukaryotes.</title>
        <authorList>
            <person name="Spang A."/>
            <person name="Saw J.H."/>
            <person name="Jorgensen S.L."/>
            <person name="Zaremba-Niedzwiedzka K."/>
            <person name="Martijn J."/>
            <person name="Lind A.E."/>
            <person name="van Eijk R."/>
            <person name="Schleper C."/>
            <person name="Guy L."/>
            <person name="Ettema T.J."/>
        </authorList>
    </citation>
    <scope>NUCLEOTIDE SEQUENCE</scope>
</reference>
<sequence length="179" mass="20169">MRSEKSKLTFIILVDIPGNRGIFLNETILVSFWSCKVRLLTQNTDYAIRALCYMAEKNGEIISAAELSDELQISWSLIRKILQELNKKRIVSSYKGKGGGFMMEADPQAIFILELMKMFQGPFMFNRCVVNSESCSNIRECMLRKKISDIEEYVTSELKSVTIGSLVSGGTPEKAAEGF</sequence>